<dbReference type="OrthoDB" id="9806592at2"/>
<accession>A0A285S4X4</accession>
<evidence type="ECO:0000256" key="6">
    <source>
        <dbReference type="RuleBase" id="RU003567"/>
    </source>
</evidence>
<keyword evidence="5" id="KW-0720">Serine protease</keyword>
<reference evidence="8" key="1">
    <citation type="submission" date="2017-08" db="EMBL/GenBank/DDBJ databases">
        <authorList>
            <person name="Varghese N."/>
            <person name="Submissions S."/>
        </authorList>
    </citation>
    <scope>NUCLEOTIDE SEQUENCE [LARGE SCALE GENOMIC DNA]</scope>
    <source>
        <strain evidence="8">JA276</strain>
    </source>
</reference>
<name>A0A285S4X4_9RHOB</name>
<keyword evidence="8" id="KW-1185">Reference proteome</keyword>
<evidence type="ECO:0000256" key="4">
    <source>
        <dbReference type="ARBA" id="ARBA00022801"/>
    </source>
</evidence>
<dbReference type="GO" id="GO:0051117">
    <property type="term" value="F:ATPase binding"/>
    <property type="evidence" value="ECO:0007669"/>
    <property type="project" value="TreeGrafter"/>
</dbReference>
<organism evidence="7 8">
    <name type="scientific">Rhodobacter maris</name>
    <dbReference type="NCBI Taxonomy" id="446682"/>
    <lineage>
        <taxon>Bacteria</taxon>
        <taxon>Pseudomonadati</taxon>
        <taxon>Pseudomonadota</taxon>
        <taxon>Alphaproteobacteria</taxon>
        <taxon>Rhodobacterales</taxon>
        <taxon>Rhodobacter group</taxon>
        <taxon>Rhodobacter</taxon>
    </lineage>
</organism>
<dbReference type="GO" id="GO:0006515">
    <property type="term" value="P:protein quality control for misfolded or incompletely synthesized proteins"/>
    <property type="evidence" value="ECO:0007669"/>
    <property type="project" value="TreeGrafter"/>
</dbReference>
<dbReference type="PRINTS" id="PR00127">
    <property type="entry name" value="CLPPROTEASEP"/>
</dbReference>
<dbReference type="RefSeq" id="WP_097069318.1">
    <property type="nucleotide sequence ID" value="NZ_OBMT01000003.1"/>
</dbReference>
<dbReference type="Proteomes" id="UP000219111">
    <property type="component" value="Unassembled WGS sequence"/>
</dbReference>
<dbReference type="PANTHER" id="PTHR10381:SF70">
    <property type="entry name" value="ATP-DEPENDENT CLP PROTEASE PROTEOLYTIC SUBUNIT"/>
    <property type="match status" value="1"/>
</dbReference>
<proteinExistence type="inferred from homology"/>
<dbReference type="InterPro" id="IPR029045">
    <property type="entry name" value="ClpP/crotonase-like_dom_sf"/>
</dbReference>
<keyword evidence="2" id="KW-0963">Cytoplasm</keyword>
<dbReference type="InterPro" id="IPR023562">
    <property type="entry name" value="ClpP/TepA"/>
</dbReference>
<gene>
    <name evidence="7" type="ORF">SAMN05877831_10399</name>
</gene>
<dbReference type="NCBIfam" id="NF045542">
    <property type="entry name" value="Clp_rel_HeadMat"/>
    <property type="match status" value="1"/>
</dbReference>
<dbReference type="GO" id="GO:0004176">
    <property type="term" value="F:ATP-dependent peptidase activity"/>
    <property type="evidence" value="ECO:0007669"/>
    <property type="project" value="InterPro"/>
</dbReference>
<dbReference type="PANTHER" id="PTHR10381">
    <property type="entry name" value="ATP-DEPENDENT CLP PROTEASE PROTEOLYTIC SUBUNIT"/>
    <property type="match status" value="1"/>
</dbReference>
<sequence length="198" mass="20909">MTEALHINGLIGEGENTTASVGRFLEANPGAAQIIVNSPGGDAHEGAGIMALVQDHGRVTVQVVGLAASAASLVAVAAKHVLMHSSAHMMIHEPASVIFGTAGELRGEADTLDKLTGTYAEAYSRATGQPVARIRAWMAEETWMTAEEALALNFCDEITGPNERARPVAAFDYTRFNAAPRSLVQLAKSKGWTRKAEV</sequence>
<dbReference type="SUPFAM" id="SSF52096">
    <property type="entry name" value="ClpP/crotonase"/>
    <property type="match status" value="1"/>
</dbReference>
<comment type="similarity">
    <text evidence="1 6">Belongs to the peptidase S14 family.</text>
</comment>
<evidence type="ECO:0000256" key="1">
    <source>
        <dbReference type="ARBA" id="ARBA00007039"/>
    </source>
</evidence>
<dbReference type="GO" id="GO:0004252">
    <property type="term" value="F:serine-type endopeptidase activity"/>
    <property type="evidence" value="ECO:0007669"/>
    <property type="project" value="InterPro"/>
</dbReference>
<dbReference type="EMBL" id="OBMT01000003">
    <property type="protein sequence ID" value="SOC02190.1"/>
    <property type="molecule type" value="Genomic_DNA"/>
</dbReference>
<keyword evidence="3 7" id="KW-0645">Protease</keyword>
<dbReference type="CDD" id="cd07016">
    <property type="entry name" value="S14_ClpP_1"/>
    <property type="match status" value="1"/>
</dbReference>
<dbReference type="InterPro" id="IPR001907">
    <property type="entry name" value="ClpP"/>
</dbReference>
<keyword evidence="4" id="KW-0378">Hydrolase</keyword>
<dbReference type="AlphaFoldDB" id="A0A285S4X4"/>
<dbReference type="Pfam" id="PF00574">
    <property type="entry name" value="CLP_protease"/>
    <property type="match status" value="1"/>
</dbReference>
<evidence type="ECO:0000313" key="8">
    <source>
        <dbReference type="Proteomes" id="UP000219111"/>
    </source>
</evidence>
<evidence type="ECO:0000313" key="7">
    <source>
        <dbReference type="EMBL" id="SOC02190.1"/>
    </source>
</evidence>
<evidence type="ECO:0000256" key="2">
    <source>
        <dbReference type="ARBA" id="ARBA00022490"/>
    </source>
</evidence>
<evidence type="ECO:0000256" key="5">
    <source>
        <dbReference type="ARBA" id="ARBA00022825"/>
    </source>
</evidence>
<dbReference type="Gene3D" id="3.90.226.10">
    <property type="entry name" value="2-enoyl-CoA Hydratase, Chain A, domain 1"/>
    <property type="match status" value="1"/>
</dbReference>
<protein>
    <recommendedName>
        <fullName evidence="6">ATP-dependent Clp protease proteolytic subunit</fullName>
    </recommendedName>
</protein>
<dbReference type="GO" id="GO:0009368">
    <property type="term" value="C:endopeptidase Clp complex"/>
    <property type="evidence" value="ECO:0007669"/>
    <property type="project" value="TreeGrafter"/>
</dbReference>
<evidence type="ECO:0000256" key="3">
    <source>
        <dbReference type="ARBA" id="ARBA00022670"/>
    </source>
</evidence>